<name>A0A7H9CIQ0_9BACT</name>
<organism evidence="1 2">
    <name type="scientific">Candidatus Campylobacter infans</name>
    <dbReference type="NCBI Taxonomy" id="2561898"/>
    <lineage>
        <taxon>Bacteria</taxon>
        <taxon>Pseudomonadati</taxon>
        <taxon>Campylobacterota</taxon>
        <taxon>Epsilonproteobacteria</taxon>
        <taxon>Campylobacterales</taxon>
        <taxon>Campylobacteraceae</taxon>
        <taxon>Campylobacter</taxon>
    </lineage>
</organism>
<proteinExistence type="predicted"/>
<dbReference type="AlphaFoldDB" id="A0A7H9CIQ0"/>
<reference evidence="1 2" key="1">
    <citation type="submission" date="2020-02" db="EMBL/GenBank/DDBJ databases">
        <title>Complete genome sequence of the novel Campylobacter species Candidatus Campylobacter infans.</title>
        <authorList>
            <person name="Duim B."/>
            <person name="Zomer A."/>
            <person name="van der Graaf L."/>
            <person name="Wagenaar J."/>
        </authorList>
    </citation>
    <scope>NUCLEOTIDE SEQUENCE [LARGE SCALE GENOMIC DNA]</scope>
    <source>
        <strain evidence="1 2">19S00001</strain>
    </source>
</reference>
<evidence type="ECO:0000313" key="1">
    <source>
        <dbReference type="EMBL" id="QLI05128.1"/>
    </source>
</evidence>
<dbReference type="RefSeq" id="WP_178696688.1">
    <property type="nucleotide sequence ID" value="NZ_CP049075.1"/>
</dbReference>
<sequence>MTNTEYLQALEAKREKDLGELGQQHSSSQILSNDEYKELANKEYLKPKNQIFFDANDVNDEAEAMDLQ</sequence>
<evidence type="ECO:0000313" key="2">
    <source>
        <dbReference type="Proteomes" id="UP000509414"/>
    </source>
</evidence>
<gene>
    <name evidence="1" type="ORF">CINF_0606</name>
</gene>
<accession>A0A7H9CIQ0</accession>
<dbReference type="KEGG" id="cinf:CINF_0606"/>
<dbReference type="EMBL" id="CP049075">
    <property type="protein sequence ID" value="QLI05128.1"/>
    <property type="molecule type" value="Genomic_DNA"/>
</dbReference>
<keyword evidence="2" id="KW-1185">Reference proteome</keyword>
<dbReference type="Proteomes" id="UP000509414">
    <property type="component" value="Chromosome"/>
</dbReference>
<protein>
    <submittedName>
        <fullName evidence="1">Uncharacterized protein</fullName>
    </submittedName>
</protein>